<feature type="transmembrane region" description="Helical" evidence="17">
    <location>
        <begin position="43"/>
        <end position="67"/>
    </location>
</feature>
<evidence type="ECO:0000256" key="8">
    <source>
        <dbReference type="ARBA" id="ARBA00022989"/>
    </source>
</evidence>
<dbReference type="PROSITE" id="PS50262">
    <property type="entry name" value="G_PROTEIN_RECEP_F1_2"/>
    <property type="match status" value="1"/>
</dbReference>
<evidence type="ECO:0000256" key="17">
    <source>
        <dbReference type="SAM" id="Phobius"/>
    </source>
</evidence>
<evidence type="ECO:0000259" key="18">
    <source>
        <dbReference type="PROSITE" id="PS50262"/>
    </source>
</evidence>
<dbReference type="PRINTS" id="PR00237">
    <property type="entry name" value="GPCRRHODOPSN"/>
</dbReference>
<evidence type="ECO:0000313" key="19">
    <source>
        <dbReference type="Ensembl" id="ENSXCOP00000014728.1"/>
    </source>
</evidence>
<dbReference type="GO" id="GO:0048066">
    <property type="term" value="P:developmental pigmentation"/>
    <property type="evidence" value="ECO:0007669"/>
    <property type="project" value="TreeGrafter"/>
</dbReference>
<evidence type="ECO:0000256" key="10">
    <source>
        <dbReference type="ARBA" id="ARBA00023136"/>
    </source>
</evidence>
<organism evidence="19 20">
    <name type="scientific">Xiphophorus couchianus</name>
    <name type="common">Monterrey platyfish</name>
    <dbReference type="NCBI Taxonomy" id="32473"/>
    <lineage>
        <taxon>Eukaryota</taxon>
        <taxon>Metazoa</taxon>
        <taxon>Chordata</taxon>
        <taxon>Craniata</taxon>
        <taxon>Vertebrata</taxon>
        <taxon>Euteleostomi</taxon>
        <taxon>Actinopterygii</taxon>
        <taxon>Neopterygii</taxon>
        <taxon>Teleostei</taxon>
        <taxon>Neoteleostei</taxon>
        <taxon>Acanthomorphata</taxon>
        <taxon>Ovalentaria</taxon>
        <taxon>Atherinomorphae</taxon>
        <taxon>Cyprinodontiformes</taxon>
        <taxon>Poeciliidae</taxon>
        <taxon>Poeciliinae</taxon>
        <taxon>Xiphophorus</taxon>
    </lineage>
</organism>
<dbReference type="SUPFAM" id="SSF81321">
    <property type="entry name" value="Family A G protein-coupled receptor-like"/>
    <property type="match status" value="1"/>
</dbReference>
<evidence type="ECO:0000313" key="20">
    <source>
        <dbReference type="Proteomes" id="UP000261380"/>
    </source>
</evidence>
<evidence type="ECO:0000256" key="11">
    <source>
        <dbReference type="ARBA" id="ARBA00023157"/>
    </source>
</evidence>
<feature type="transmembrane region" description="Helical" evidence="17">
    <location>
        <begin position="201"/>
        <end position="219"/>
    </location>
</feature>
<evidence type="ECO:0000256" key="7">
    <source>
        <dbReference type="ARBA" id="ARBA00022729"/>
    </source>
</evidence>
<evidence type="ECO:0000256" key="15">
    <source>
        <dbReference type="ARBA" id="ARBA00025187"/>
    </source>
</evidence>
<keyword evidence="6 17" id="KW-0812">Transmembrane</keyword>
<feature type="domain" description="G-protein coupled receptors family 1 profile" evidence="18">
    <location>
        <begin position="103"/>
        <end position="266"/>
    </location>
</feature>
<evidence type="ECO:0000256" key="3">
    <source>
        <dbReference type="ARBA" id="ARBA00013809"/>
    </source>
</evidence>
<evidence type="ECO:0000256" key="14">
    <source>
        <dbReference type="ARBA" id="ARBA00023224"/>
    </source>
</evidence>
<protein>
    <recommendedName>
        <fullName evidence="3">Endothelin-1 receptor</fullName>
    </recommendedName>
    <alternativeName>
        <fullName evidence="16">Endothelin receptor type A</fullName>
    </alternativeName>
</protein>
<evidence type="ECO:0000256" key="1">
    <source>
        <dbReference type="ARBA" id="ARBA00004651"/>
    </source>
</evidence>
<keyword evidence="9" id="KW-0297">G-protein coupled receptor</keyword>
<dbReference type="GO" id="GO:0008217">
    <property type="term" value="P:regulation of blood pressure"/>
    <property type="evidence" value="ECO:0007669"/>
    <property type="project" value="InterPro"/>
</dbReference>
<dbReference type="InterPro" id="IPR000499">
    <property type="entry name" value="Endthln_rcpt"/>
</dbReference>
<name>A0A3B5LRN6_9TELE</name>
<keyword evidence="10 17" id="KW-0472">Membrane</keyword>
<evidence type="ECO:0000256" key="13">
    <source>
        <dbReference type="ARBA" id="ARBA00023180"/>
    </source>
</evidence>
<dbReference type="PRINTS" id="PR00570">
    <property type="entry name" value="ENDOTHELINAR"/>
</dbReference>
<reference evidence="19" key="2">
    <citation type="submission" date="2025-09" db="UniProtKB">
        <authorList>
            <consortium name="Ensembl"/>
        </authorList>
    </citation>
    <scope>IDENTIFICATION</scope>
</reference>
<feature type="transmembrane region" description="Helical" evidence="17">
    <location>
        <begin position="154"/>
        <end position="175"/>
    </location>
</feature>
<keyword evidence="11" id="KW-1015">Disulfide bond</keyword>
<dbReference type="Ensembl" id="ENSXCOT00000014914.1">
    <property type="protein sequence ID" value="ENSXCOP00000014728.1"/>
    <property type="gene ID" value="ENSXCOG00000011180.1"/>
</dbReference>
<sequence length="323" mass="36770">QLKVCLTVSKGARQASDNNTVLKRPVSPPKCLAYPSISNYFKYINTVISVIVFVVGLVGNATLLRIIYQNKCMRNGPNALIASLALGDLIYIFIDIPINAYKIVTIWVLSLILAVPEAVCFDMVTFNFSNTTLRTCMLNPQSDFMNFYKEAKDWWLFGFYFCVPLICTAIFYTLMTCEMLNHRNGTLRIALSEHLKQRREVAKAVFCLVLIFALCWFPLHLSRILKKVMYRPTDNMRCELLSFLLVLDHLGINLATINSCINPIILYFVSKKFKNCFKSCLCCWCYSDNQLNSIGLVNGTSVQCKSPEPNNLHTDKSIRKDSN</sequence>
<feature type="transmembrane region" description="Helical" evidence="17">
    <location>
        <begin position="104"/>
        <end position="124"/>
    </location>
</feature>
<dbReference type="Pfam" id="PF00001">
    <property type="entry name" value="7tm_1"/>
    <property type="match status" value="1"/>
</dbReference>
<dbReference type="Proteomes" id="UP000261380">
    <property type="component" value="Unplaced"/>
</dbReference>
<dbReference type="PANTHER" id="PTHR46099">
    <property type="entry name" value="G_PROTEIN_RECEP_F1_2 DOMAIN-CONTAINING PROTEIN"/>
    <property type="match status" value="1"/>
</dbReference>
<keyword evidence="8 17" id="KW-1133">Transmembrane helix</keyword>
<keyword evidence="13" id="KW-0325">Glycoprotein</keyword>
<dbReference type="Gene3D" id="1.20.1070.10">
    <property type="entry name" value="Rhodopsin 7-helix transmembrane proteins"/>
    <property type="match status" value="2"/>
</dbReference>
<dbReference type="InterPro" id="IPR000276">
    <property type="entry name" value="GPCR_Rhodpsn"/>
</dbReference>
<dbReference type="InterPro" id="IPR002175">
    <property type="entry name" value="ETA_rcpt"/>
</dbReference>
<evidence type="ECO:0000256" key="9">
    <source>
        <dbReference type="ARBA" id="ARBA00023040"/>
    </source>
</evidence>
<dbReference type="GeneTree" id="ENSGT01150000286932"/>
<evidence type="ECO:0000256" key="5">
    <source>
        <dbReference type="ARBA" id="ARBA00022553"/>
    </source>
</evidence>
<dbReference type="GO" id="GO:0004962">
    <property type="term" value="F:endothelin receptor activity"/>
    <property type="evidence" value="ECO:0007669"/>
    <property type="project" value="InterPro"/>
</dbReference>
<dbReference type="GO" id="GO:0005886">
    <property type="term" value="C:plasma membrane"/>
    <property type="evidence" value="ECO:0007669"/>
    <property type="project" value="UniProtKB-SubCell"/>
</dbReference>
<evidence type="ECO:0000256" key="16">
    <source>
        <dbReference type="ARBA" id="ARBA00030983"/>
    </source>
</evidence>
<keyword evidence="7" id="KW-0732">Signal</keyword>
<accession>A0A3B5LRN6</accession>
<dbReference type="PRINTS" id="PR00366">
    <property type="entry name" value="ENDOTHELINR"/>
</dbReference>
<evidence type="ECO:0000256" key="4">
    <source>
        <dbReference type="ARBA" id="ARBA00022475"/>
    </source>
</evidence>
<dbReference type="GO" id="GO:0042310">
    <property type="term" value="P:vasoconstriction"/>
    <property type="evidence" value="ECO:0007669"/>
    <property type="project" value="InterPro"/>
</dbReference>
<keyword evidence="5" id="KW-0597">Phosphoprotein</keyword>
<dbReference type="AlphaFoldDB" id="A0A3B5LRN6"/>
<proteinExistence type="predicted"/>
<keyword evidence="4" id="KW-1003">Cell membrane</keyword>
<feature type="transmembrane region" description="Helical" evidence="17">
    <location>
        <begin position="240"/>
        <end position="269"/>
    </location>
</feature>
<reference evidence="19" key="1">
    <citation type="submission" date="2025-08" db="UniProtKB">
        <authorList>
            <consortium name="Ensembl"/>
        </authorList>
    </citation>
    <scope>IDENTIFICATION</scope>
</reference>
<feature type="transmembrane region" description="Helical" evidence="17">
    <location>
        <begin position="79"/>
        <end position="98"/>
    </location>
</feature>
<comment type="subcellular location">
    <subcellularLocation>
        <location evidence="1">Cell membrane</location>
        <topology evidence="1">Multi-pass membrane protein</topology>
    </subcellularLocation>
</comment>
<dbReference type="GO" id="GO:0048484">
    <property type="term" value="P:enteric nervous system development"/>
    <property type="evidence" value="ECO:0007669"/>
    <property type="project" value="InterPro"/>
</dbReference>
<dbReference type="SMART" id="SM01381">
    <property type="entry name" value="7TM_GPCR_Srsx"/>
    <property type="match status" value="1"/>
</dbReference>
<evidence type="ECO:0000256" key="12">
    <source>
        <dbReference type="ARBA" id="ARBA00023170"/>
    </source>
</evidence>
<comment type="function">
    <text evidence="15">Receptor for endothelin-1. Mediates its action by association with G proteins that activate a phosphatidylinositol-calcium second messenger system. The rank order of binding affinities for ET-A is: ET1 &gt; ET2 &gt;&gt; ET3.</text>
</comment>
<keyword evidence="14" id="KW-0807">Transducer</keyword>
<comment type="subunit">
    <text evidence="2">Interacts with HDAC7 and KAT5.</text>
</comment>
<keyword evidence="20" id="KW-1185">Reference proteome</keyword>
<keyword evidence="12" id="KW-0675">Receptor</keyword>
<evidence type="ECO:0000256" key="2">
    <source>
        <dbReference type="ARBA" id="ARBA00011811"/>
    </source>
</evidence>
<dbReference type="InterPro" id="IPR017452">
    <property type="entry name" value="GPCR_Rhodpsn_7TM"/>
</dbReference>
<dbReference type="PANTHER" id="PTHR46099:SF2">
    <property type="entry name" value="ENDOTHELIN-1 RECEPTOR"/>
    <property type="match status" value="1"/>
</dbReference>
<evidence type="ECO:0000256" key="6">
    <source>
        <dbReference type="ARBA" id="ARBA00022692"/>
    </source>
</evidence>
<dbReference type="InterPro" id="IPR051193">
    <property type="entry name" value="GPCR_endothelin_rcpt"/>
</dbReference>